<dbReference type="RefSeq" id="WP_279651912.1">
    <property type="nucleotide sequence ID" value="NZ_CP122539.1"/>
</dbReference>
<accession>A0ABY8L447</accession>
<dbReference type="Proteomes" id="UP001232001">
    <property type="component" value="Chromosome"/>
</dbReference>
<dbReference type="InterPro" id="IPR015943">
    <property type="entry name" value="WD40/YVTN_repeat-like_dom_sf"/>
</dbReference>
<reference evidence="4 5" key="1">
    <citation type="submission" date="2023-04" db="EMBL/GenBank/DDBJ databases">
        <title>Tenacibaculum tangerinum sp. nov., isolated from sea tidal flat of South Korea.</title>
        <authorList>
            <person name="Lee S.H."/>
            <person name="Kim J.-J."/>
        </authorList>
    </citation>
    <scope>NUCLEOTIDE SEQUENCE [LARGE SCALE GENOMIC DNA]</scope>
    <source>
        <strain evidence="4 5">GRR-S3-23</strain>
    </source>
</reference>
<dbReference type="Pfam" id="PF00196">
    <property type="entry name" value="GerE"/>
    <property type="match status" value="1"/>
</dbReference>
<dbReference type="Gene3D" id="1.10.10.10">
    <property type="entry name" value="Winged helix-like DNA-binding domain superfamily/Winged helix DNA-binding domain"/>
    <property type="match status" value="1"/>
</dbReference>
<evidence type="ECO:0000256" key="1">
    <source>
        <dbReference type="SAM" id="Coils"/>
    </source>
</evidence>
<evidence type="ECO:0000313" key="5">
    <source>
        <dbReference type="Proteomes" id="UP001232001"/>
    </source>
</evidence>
<gene>
    <name evidence="4" type="ORF">P8625_02405</name>
</gene>
<keyword evidence="2" id="KW-0472">Membrane</keyword>
<name>A0ABY8L447_9FLAO</name>
<dbReference type="InterPro" id="IPR011123">
    <property type="entry name" value="Y_Y_Y"/>
</dbReference>
<evidence type="ECO:0000259" key="3">
    <source>
        <dbReference type="SMART" id="SM00421"/>
    </source>
</evidence>
<dbReference type="InterPro" id="IPR036388">
    <property type="entry name" value="WH-like_DNA-bd_sf"/>
</dbReference>
<dbReference type="SMART" id="SM00421">
    <property type="entry name" value="HTH_LUXR"/>
    <property type="match status" value="1"/>
</dbReference>
<evidence type="ECO:0000256" key="2">
    <source>
        <dbReference type="SAM" id="Phobius"/>
    </source>
</evidence>
<dbReference type="InterPro" id="IPR013783">
    <property type="entry name" value="Ig-like_fold"/>
</dbReference>
<protein>
    <submittedName>
        <fullName evidence="4">Triple tyrosine motif-containing protein</fullName>
    </submittedName>
</protein>
<evidence type="ECO:0000313" key="4">
    <source>
        <dbReference type="EMBL" id="WGH76041.1"/>
    </source>
</evidence>
<proteinExistence type="predicted"/>
<keyword evidence="5" id="KW-1185">Reference proteome</keyword>
<keyword evidence="2" id="KW-1133">Transmembrane helix</keyword>
<dbReference type="SUPFAM" id="SSF46894">
    <property type="entry name" value="C-terminal effector domain of the bipartite response regulators"/>
    <property type="match status" value="1"/>
</dbReference>
<dbReference type="Gene3D" id="2.60.40.10">
    <property type="entry name" value="Immunoglobulins"/>
    <property type="match status" value="1"/>
</dbReference>
<dbReference type="Gene3D" id="2.130.10.10">
    <property type="entry name" value="YVTN repeat-like/Quinoprotein amine dehydrogenase"/>
    <property type="match status" value="2"/>
</dbReference>
<dbReference type="InterPro" id="IPR000792">
    <property type="entry name" value="Tscrpt_reg_LuxR_C"/>
</dbReference>
<feature type="domain" description="HTH luxR-type" evidence="3">
    <location>
        <begin position="863"/>
        <end position="920"/>
    </location>
</feature>
<dbReference type="InterPro" id="IPR011110">
    <property type="entry name" value="Reg_prop"/>
</dbReference>
<organism evidence="4 5">
    <name type="scientific">Tenacibaculum tangerinum</name>
    <dbReference type="NCBI Taxonomy" id="3038772"/>
    <lineage>
        <taxon>Bacteria</taxon>
        <taxon>Pseudomonadati</taxon>
        <taxon>Bacteroidota</taxon>
        <taxon>Flavobacteriia</taxon>
        <taxon>Flavobacteriales</taxon>
        <taxon>Flavobacteriaceae</taxon>
        <taxon>Tenacibaculum</taxon>
    </lineage>
</organism>
<sequence length="923" mass="108244">MKLLLKIILYIGFLWHSYIFAQELPPVTNFSTRVYEAEKQNWSISQDKEKTIYIANNKGLLTFDGASWKLYNSPNETILRSVKVIKDKVFTGSYMEFGYWEKNELEELEYTSLSKKIEKKLIEDEQFWNILSLENKIIFQSLNRIYIYDILSEDFIILDSNDLITKTYQTDDSIYFQKANKGLYKINEGGELLVSDDPVFKEDRIINVFKKDNATLILTERNGFFILSQGKVSAWKTALSSEYKNINVYNAIQLKNKNYALGTISNGFILLDKNGDFSYQINREKGLHNNTILSLFEDADENIWLGLDNGISLINEESPFTIYNDFKGNLGSIYTSVIHNGKLYLGTNQGLFFKKLDTNDEFLLIKGTKGQVWNLKVIHNTLFCGHNSGTFLIEDEVAKKISKIEGAWDFKKINDSLVLQGNYDGLYLLKKAKKEWSISNKIEGFNISSRQFEILNNQQIVVNHEYKGVYKLKVSRNFKEVLKEERDTVNKGVHSSLVMYQDKLYLSLKKGIFKYDYNKAQFEKDSVLSSIYKDDFISGKLVVVNEDLWAFTKSSIVRITPAKLSKGFEIYKIPLKYTKRNNVVGYENIMKIEKEKYLLCLSSGYMVIDTSKLPKKEFKVHLNTIKLQEKKIEKEQDQVFRNKQNNFKFEFNVAEFDKYLLPEYQYKLLGIDSKWSKWSTNYSKAYENLPAGDYTFLLRARVGKKLSVNEARYSFEIEKPWYLSNLMIVVYITSILIFSVMMHIIYRRYYKKQQKRIVEETQKELKLAQVENEKEIIRIRNEKLRQEFKDKSKELASSLMNVVKKNELLTTIKKEVETVNDKKLKPVVDLIDKNLKNNDDWEFFQEAFNNADSEFLKRLKELHDNLSPNDLRLCSYLRLNLSSKEIAPLLNISPKSVEVKRYRLRKKMDLDHEVNLIDYILEI</sequence>
<dbReference type="EMBL" id="CP122539">
    <property type="protein sequence ID" value="WGH76041.1"/>
    <property type="molecule type" value="Genomic_DNA"/>
</dbReference>
<dbReference type="InterPro" id="IPR016032">
    <property type="entry name" value="Sig_transdc_resp-reg_C-effctor"/>
</dbReference>
<keyword evidence="2" id="KW-0812">Transmembrane</keyword>
<feature type="transmembrane region" description="Helical" evidence="2">
    <location>
        <begin position="721"/>
        <end position="746"/>
    </location>
</feature>
<keyword evidence="1" id="KW-0175">Coiled coil</keyword>
<dbReference type="Pfam" id="PF07494">
    <property type="entry name" value="Reg_prop"/>
    <property type="match status" value="1"/>
</dbReference>
<feature type="coiled-coil region" evidence="1">
    <location>
        <begin position="751"/>
        <end position="794"/>
    </location>
</feature>
<dbReference type="Pfam" id="PF07495">
    <property type="entry name" value="Y_Y_Y"/>
    <property type="match status" value="1"/>
</dbReference>